<protein>
    <submittedName>
        <fullName evidence="2">Uncharacterized protein</fullName>
    </submittedName>
</protein>
<keyword evidence="3" id="KW-1185">Reference proteome</keyword>
<dbReference type="EMBL" id="GU075905">
    <property type="protein sequence ID" value="ADO99897.1"/>
    <property type="molecule type" value="Genomic_DNA"/>
</dbReference>
<gene>
    <name evidence="2" type="ORF">PHM2_119</name>
</gene>
<evidence type="ECO:0000313" key="2">
    <source>
        <dbReference type="EMBL" id="ADO99897.1"/>
    </source>
</evidence>
<proteinExistence type="predicted"/>
<feature type="compositionally biased region" description="Basic and acidic residues" evidence="1">
    <location>
        <begin position="80"/>
        <end position="98"/>
    </location>
</feature>
<dbReference type="KEGG" id="vg:10327990"/>
<organism evidence="2 3">
    <name type="scientific">Prochlorococcus phage P-HM2</name>
    <dbReference type="NCBI Taxonomy" id="445696"/>
    <lineage>
        <taxon>Viruses</taxon>
        <taxon>Duplodnaviria</taxon>
        <taxon>Heunggongvirae</taxon>
        <taxon>Uroviricota</taxon>
        <taxon>Caudoviricetes</taxon>
        <taxon>Eurybiavirus</taxon>
        <taxon>Eurybiavirus PHM2</taxon>
    </lineage>
</organism>
<name>E3SSW9_9CAUD</name>
<dbReference type="GeneID" id="10327990"/>
<sequence length="98" mass="10687">MATQEREIVDLLWDGGQADALDKLKDMLQVKAAASVDASKLDIANKMFPHVPDEGNVNSRETGLPPEGEASPEETAEVINRNDEVKPEETDETDHGTN</sequence>
<evidence type="ECO:0000256" key="1">
    <source>
        <dbReference type="SAM" id="MobiDB-lite"/>
    </source>
</evidence>
<feature type="region of interest" description="Disordered" evidence="1">
    <location>
        <begin position="48"/>
        <end position="98"/>
    </location>
</feature>
<evidence type="ECO:0000313" key="3">
    <source>
        <dbReference type="Proteomes" id="UP000006538"/>
    </source>
</evidence>
<dbReference type="Proteomes" id="UP000006538">
    <property type="component" value="Segment"/>
</dbReference>
<reference evidence="2 3" key="1">
    <citation type="journal article" date="2010" name="Environ. Microbiol.">
        <title>Genomic analysis of oceanic cyanobacterial myoviruses compared with T4-like myoviruses from diverse hosts and environments.</title>
        <authorList>
            <person name="Sullivan M.B."/>
            <person name="Huang K.H."/>
            <person name="Ignacio-Espinoza J.C."/>
            <person name="Berlin A.M."/>
            <person name="Kelly L."/>
            <person name="Weigele P.R."/>
            <person name="DeFrancesco A.S."/>
            <person name="Kern S.E."/>
            <person name="Thompson L.R."/>
            <person name="Young S."/>
            <person name="Yandava C."/>
            <person name="Fu R."/>
            <person name="Krastins B."/>
            <person name="Chase M."/>
            <person name="Sarracino D."/>
            <person name="Osburne M.S."/>
            <person name="Henn M.R."/>
            <person name="Chisholm S.W."/>
        </authorList>
    </citation>
    <scope>NUCLEOTIDE SEQUENCE [LARGE SCALE GENOMIC DNA]</scope>
    <source>
        <strain evidence="2">M4-259</strain>
    </source>
</reference>
<dbReference type="RefSeq" id="YP_004323488.1">
    <property type="nucleotide sequence ID" value="NC_015284.1"/>
</dbReference>
<accession>E3SSW9</accession>
<dbReference type="OrthoDB" id="35820at10239"/>